<dbReference type="Pfam" id="PF20254">
    <property type="entry name" value="DMFA2_C"/>
    <property type="match status" value="1"/>
</dbReference>
<comment type="caution">
    <text evidence="2">The sequence shown here is derived from an EMBL/GenBank/DDBJ whole genome shotgun (WGS) entry which is preliminary data.</text>
</comment>
<dbReference type="EMBL" id="JADFTT010000676">
    <property type="protein sequence ID" value="KAG5759341.1"/>
    <property type="molecule type" value="Genomic_DNA"/>
</dbReference>
<evidence type="ECO:0000259" key="1">
    <source>
        <dbReference type="Pfam" id="PF20254"/>
    </source>
</evidence>
<dbReference type="InterPro" id="IPR046540">
    <property type="entry name" value="DMFA2_C"/>
</dbReference>
<evidence type="ECO:0000313" key="2">
    <source>
        <dbReference type="EMBL" id="KAG5759341.1"/>
    </source>
</evidence>
<gene>
    <name evidence="2" type="ORF">H9Q72_012530</name>
</gene>
<dbReference type="Proteomes" id="UP000750502">
    <property type="component" value="Unassembled WGS sequence"/>
</dbReference>
<reference evidence="2" key="1">
    <citation type="journal article" date="2020" name="bioRxiv">
        <title>Historical genomics reveals the evolutionary mechanisms behind multiple outbreaks of the host-specific coffee wilt pathogen Fusarium xylarioides.</title>
        <authorList>
            <person name="Peck D."/>
            <person name="Nowell R.W."/>
            <person name="Flood J."/>
            <person name="Ryan M.J."/>
            <person name="Barraclough T.G."/>
        </authorList>
    </citation>
    <scope>NUCLEOTIDE SEQUENCE</scope>
    <source>
        <strain evidence="2">IMI 127659i</strain>
    </source>
</reference>
<dbReference type="OrthoDB" id="5287072at2759"/>
<keyword evidence="3" id="KW-1185">Reference proteome</keyword>
<sequence length="281" mass="32069">MVEVQIRSLLDSVPILLRTAPTRAIRGHDWNHKLIGLGWKEATYGFGAIHFHDDDLDDAAWDTDFEFTVPVDMRSGAYAIEVQDTESDLKDAIVFFVRPKEVRPQAKIAFVFSTFTYLAYANEHMYDETKSTHISFPEGVQLVASDNYYKMVRRHDLGLAIYDLHSDGSGVVYSTTKRPILNVRPDYIHWGFQRPREFSADLLMVGFLEKLFGDGYDILTDHDLHLRGCAALSQYDVVISGSHPEYPSAESLDAYKGHAKNRGLLIYTSSNRFYINNLLYN</sequence>
<organism evidence="2 3">
    <name type="scientific">Fusarium xylarioides</name>
    <dbReference type="NCBI Taxonomy" id="221167"/>
    <lineage>
        <taxon>Eukaryota</taxon>
        <taxon>Fungi</taxon>
        <taxon>Dikarya</taxon>
        <taxon>Ascomycota</taxon>
        <taxon>Pezizomycotina</taxon>
        <taxon>Sordariomycetes</taxon>
        <taxon>Hypocreomycetidae</taxon>
        <taxon>Hypocreales</taxon>
        <taxon>Nectriaceae</taxon>
        <taxon>Fusarium</taxon>
        <taxon>Fusarium fujikuroi species complex</taxon>
    </lineage>
</organism>
<proteinExistence type="predicted"/>
<evidence type="ECO:0000313" key="3">
    <source>
        <dbReference type="Proteomes" id="UP000750502"/>
    </source>
</evidence>
<dbReference type="AlphaFoldDB" id="A0A9P7L329"/>
<protein>
    <recommendedName>
        <fullName evidence="1">N,N-dimethylformamidase beta subunit-like C-terminal domain-containing protein</fullName>
    </recommendedName>
</protein>
<reference evidence="2" key="2">
    <citation type="submission" date="2020-10" db="EMBL/GenBank/DDBJ databases">
        <authorList>
            <person name="Peck L.D."/>
            <person name="Nowell R.W."/>
            <person name="Flood J."/>
            <person name="Ryan M.J."/>
            <person name="Barraclough T.G."/>
        </authorList>
    </citation>
    <scope>NUCLEOTIDE SEQUENCE</scope>
    <source>
        <strain evidence="2">IMI 127659i</strain>
    </source>
</reference>
<feature type="domain" description="N,N-dimethylformamidase beta subunit-like C-terminal" evidence="1">
    <location>
        <begin position="22"/>
        <end position="275"/>
    </location>
</feature>
<name>A0A9P7L329_9HYPO</name>
<accession>A0A9P7L329</accession>